<protein>
    <submittedName>
        <fullName evidence="1">Uncharacterized protein</fullName>
    </submittedName>
</protein>
<evidence type="ECO:0000313" key="2">
    <source>
        <dbReference type="Proteomes" id="UP001320706"/>
    </source>
</evidence>
<name>A0ACC3SCD9_9PEZI</name>
<proteinExistence type="predicted"/>
<evidence type="ECO:0000313" key="1">
    <source>
        <dbReference type="EMBL" id="KAK8205630.1"/>
    </source>
</evidence>
<dbReference type="EMBL" id="JAMKPW020000023">
    <property type="protein sequence ID" value="KAK8205630.1"/>
    <property type="molecule type" value="Genomic_DNA"/>
</dbReference>
<gene>
    <name evidence="1" type="ORF">M8818_004806</name>
</gene>
<sequence>MKQLNVTAPLSLYHGSSRLDGLGNAHVFERFRWSLLSIRTSPQTAWSLCFVGNSSAVRSHAIVRQELNGSLDIRSVAGELYRSRGNTTRIAEGRIRNRAPGRLCPRSGRRQSGDS</sequence>
<organism evidence="1 2">
    <name type="scientific">Zalaria obscura</name>
    <dbReference type="NCBI Taxonomy" id="2024903"/>
    <lineage>
        <taxon>Eukaryota</taxon>
        <taxon>Fungi</taxon>
        <taxon>Dikarya</taxon>
        <taxon>Ascomycota</taxon>
        <taxon>Pezizomycotina</taxon>
        <taxon>Dothideomycetes</taxon>
        <taxon>Dothideomycetidae</taxon>
        <taxon>Dothideales</taxon>
        <taxon>Zalariaceae</taxon>
        <taxon>Zalaria</taxon>
    </lineage>
</organism>
<accession>A0ACC3SCD9</accession>
<comment type="caution">
    <text evidence="1">The sequence shown here is derived from an EMBL/GenBank/DDBJ whole genome shotgun (WGS) entry which is preliminary data.</text>
</comment>
<dbReference type="Proteomes" id="UP001320706">
    <property type="component" value="Unassembled WGS sequence"/>
</dbReference>
<reference evidence="1" key="1">
    <citation type="submission" date="2024-02" db="EMBL/GenBank/DDBJ databases">
        <title>Metagenome Assembled Genome of Zalaria obscura JY119.</title>
        <authorList>
            <person name="Vighnesh L."/>
            <person name="Jagadeeshwari U."/>
            <person name="Venkata Ramana C."/>
            <person name="Sasikala C."/>
        </authorList>
    </citation>
    <scope>NUCLEOTIDE SEQUENCE</scope>
    <source>
        <strain evidence="1">JY119</strain>
    </source>
</reference>
<keyword evidence="2" id="KW-1185">Reference proteome</keyword>